<organism evidence="2 3">
    <name type="scientific">Ataeniobius toweri</name>
    <dbReference type="NCBI Taxonomy" id="208326"/>
    <lineage>
        <taxon>Eukaryota</taxon>
        <taxon>Metazoa</taxon>
        <taxon>Chordata</taxon>
        <taxon>Craniata</taxon>
        <taxon>Vertebrata</taxon>
        <taxon>Euteleostomi</taxon>
        <taxon>Actinopterygii</taxon>
        <taxon>Neopterygii</taxon>
        <taxon>Teleostei</taxon>
        <taxon>Neoteleostei</taxon>
        <taxon>Acanthomorphata</taxon>
        <taxon>Ovalentaria</taxon>
        <taxon>Atherinomorphae</taxon>
        <taxon>Cyprinodontiformes</taxon>
        <taxon>Goodeidae</taxon>
        <taxon>Ataeniobius</taxon>
    </lineage>
</organism>
<evidence type="ECO:0000313" key="3">
    <source>
        <dbReference type="Proteomes" id="UP001345963"/>
    </source>
</evidence>
<feature type="compositionally biased region" description="Basic and acidic residues" evidence="1">
    <location>
        <begin position="172"/>
        <end position="182"/>
    </location>
</feature>
<gene>
    <name evidence="2" type="ORF">ATANTOWER_020411</name>
</gene>
<protein>
    <submittedName>
        <fullName evidence="2">Uncharacterized protein</fullName>
    </submittedName>
</protein>
<evidence type="ECO:0000313" key="2">
    <source>
        <dbReference type="EMBL" id="MED6234003.1"/>
    </source>
</evidence>
<name>A0ABU7A7S4_9TELE</name>
<accession>A0ABU7A7S4</accession>
<keyword evidence="3" id="KW-1185">Reference proteome</keyword>
<reference evidence="2 3" key="1">
    <citation type="submission" date="2021-07" db="EMBL/GenBank/DDBJ databases">
        <authorList>
            <person name="Palmer J.M."/>
        </authorList>
    </citation>
    <scope>NUCLEOTIDE SEQUENCE [LARGE SCALE GENOMIC DNA]</scope>
    <source>
        <strain evidence="2 3">AT_MEX2019</strain>
        <tissue evidence="2">Muscle</tissue>
    </source>
</reference>
<comment type="caution">
    <text evidence="2">The sequence shown here is derived from an EMBL/GenBank/DDBJ whole genome shotgun (WGS) entry which is preliminary data.</text>
</comment>
<evidence type="ECO:0000256" key="1">
    <source>
        <dbReference type="SAM" id="MobiDB-lite"/>
    </source>
</evidence>
<feature type="compositionally biased region" description="Polar residues" evidence="1">
    <location>
        <begin position="73"/>
        <end position="86"/>
    </location>
</feature>
<feature type="region of interest" description="Disordered" evidence="1">
    <location>
        <begin position="1"/>
        <end position="128"/>
    </location>
</feature>
<sequence length="222" mass="24595">MGTAPQVSFIPEKSMKRHLHSTSSTHNPCSKHLRRVLPPPHSEARWQGKGPAQCYPSSRPEAQQGRQHRAPRPQQNPRLHTKTGQTHPARGPRPAASTRGWPPPPRPRNDTDTPHHCHCNDGPGRNIIQLNSTTAAQPIRYTLPHQAGQPAPPPKRSHISINTAHCLAKTPPTDRPDPDQKARSLSRPPTPDGKQQMRVYKDPKPTSALPLAIVFYPSVLLI</sequence>
<proteinExistence type="predicted"/>
<dbReference type="Proteomes" id="UP001345963">
    <property type="component" value="Unassembled WGS sequence"/>
</dbReference>
<dbReference type="EMBL" id="JAHUTI010004328">
    <property type="protein sequence ID" value="MED6234003.1"/>
    <property type="molecule type" value="Genomic_DNA"/>
</dbReference>
<feature type="compositionally biased region" description="Basic and acidic residues" evidence="1">
    <location>
        <begin position="107"/>
        <end position="119"/>
    </location>
</feature>
<feature type="region of interest" description="Disordered" evidence="1">
    <location>
        <begin position="167"/>
        <end position="204"/>
    </location>
</feature>